<protein>
    <submittedName>
        <fullName evidence="1">Hypp9256 protein</fullName>
    </submittedName>
</protein>
<dbReference type="EMBL" id="OV696704">
    <property type="protein sequence ID" value="CAH1252337.1"/>
    <property type="molecule type" value="Genomic_DNA"/>
</dbReference>
<evidence type="ECO:0000313" key="2">
    <source>
        <dbReference type="Proteomes" id="UP000838412"/>
    </source>
</evidence>
<keyword evidence="2" id="KW-1185">Reference proteome</keyword>
<accession>A0A8J9ZFE4</accession>
<name>A0A8J9ZFE4_BRALA</name>
<sequence>MTGPYDGLQLPGALIKIGRADCLGPPKEIASEPMLVWAPTVYGAWRLRQKKKIQTILIIPEKKREKTISRHRRDLTRNSRSVDSYHAAHAAALAIEMFQM</sequence>
<evidence type="ECO:0000313" key="1">
    <source>
        <dbReference type="EMBL" id="CAH1252337.1"/>
    </source>
</evidence>
<reference evidence="1" key="1">
    <citation type="submission" date="2022-01" db="EMBL/GenBank/DDBJ databases">
        <authorList>
            <person name="Braso-Vives M."/>
        </authorList>
    </citation>
    <scope>NUCLEOTIDE SEQUENCE</scope>
</reference>
<dbReference type="AlphaFoldDB" id="A0A8J9ZFE4"/>
<organism evidence="1 2">
    <name type="scientific">Branchiostoma lanceolatum</name>
    <name type="common">Common lancelet</name>
    <name type="synonym">Amphioxus lanceolatum</name>
    <dbReference type="NCBI Taxonomy" id="7740"/>
    <lineage>
        <taxon>Eukaryota</taxon>
        <taxon>Metazoa</taxon>
        <taxon>Chordata</taxon>
        <taxon>Cephalochordata</taxon>
        <taxon>Leptocardii</taxon>
        <taxon>Amphioxiformes</taxon>
        <taxon>Branchiostomatidae</taxon>
        <taxon>Branchiostoma</taxon>
    </lineage>
</organism>
<gene>
    <name evidence="1" type="primary">Hypp9256</name>
    <name evidence="1" type="ORF">BLAG_LOCUS12427</name>
</gene>
<proteinExistence type="predicted"/>
<dbReference type="Proteomes" id="UP000838412">
    <property type="component" value="Chromosome 19"/>
</dbReference>